<evidence type="ECO:0000256" key="1">
    <source>
        <dbReference type="ARBA" id="ARBA00005898"/>
    </source>
</evidence>
<evidence type="ECO:0000256" key="3">
    <source>
        <dbReference type="ARBA" id="ARBA00022960"/>
    </source>
</evidence>
<feature type="binding site" evidence="7">
    <location>
        <begin position="115"/>
        <end position="121"/>
    </location>
    <ligand>
        <name>ATP</name>
        <dbReference type="ChEBI" id="CHEBI:30616"/>
    </ligand>
</feature>
<feature type="binding site" evidence="7">
    <location>
        <position position="192"/>
    </location>
    <ligand>
        <name>UDP-N-acetyl-alpha-D-muramoyl-L-alanyl-D-glutamate</name>
        <dbReference type="ChEBI" id="CHEBI:83900"/>
    </ligand>
</feature>
<dbReference type="EC" id="6.3.2.-" evidence="7"/>
<evidence type="ECO:0000259" key="11">
    <source>
        <dbReference type="Pfam" id="PF08245"/>
    </source>
</evidence>
<organism evidence="12 13">
    <name type="scientific">Pseudobowmanella zhangzhouensis</name>
    <dbReference type="NCBI Taxonomy" id="1537679"/>
    <lineage>
        <taxon>Bacteria</taxon>
        <taxon>Pseudomonadati</taxon>
        <taxon>Pseudomonadota</taxon>
        <taxon>Gammaproteobacteria</taxon>
        <taxon>Alteromonadales</taxon>
        <taxon>Alteromonadaceae</taxon>
    </lineage>
</organism>
<keyword evidence="7" id="KW-0547">Nucleotide-binding</keyword>
<dbReference type="InterPro" id="IPR035911">
    <property type="entry name" value="MurE/MurF_N"/>
</dbReference>
<comment type="similarity">
    <text evidence="1 7">Belongs to the MurCDEF family. MurE subfamily.</text>
</comment>
<keyword evidence="7" id="KW-0963">Cytoplasm</keyword>
<comment type="PTM">
    <text evidence="7">Carboxylation is probably crucial for Mg(2+) binding and, consequently, for the gamma-phosphate positioning of ATP.</text>
</comment>
<comment type="caution">
    <text evidence="12">The sequence shown here is derived from an EMBL/GenBank/DDBJ whole genome shotgun (WGS) entry which is preliminary data.</text>
</comment>
<evidence type="ECO:0000256" key="8">
    <source>
        <dbReference type="RuleBase" id="RU004135"/>
    </source>
</evidence>
<keyword evidence="7" id="KW-0067">ATP-binding</keyword>
<dbReference type="NCBIfam" id="NF001126">
    <property type="entry name" value="PRK00139.1-4"/>
    <property type="match status" value="1"/>
</dbReference>
<dbReference type="SUPFAM" id="SSF53623">
    <property type="entry name" value="MurD-like peptide ligases, catalytic domain"/>
    <property type="match status" value="1"/>
</dbReference>
<dbReference type="PANTHER" id="PTHR23135">
    <property type="entry name" value="MUR LIGASE FAMILY MEMBER"/>
    <property type="match status" value="1"/>
</dbReference>
<sequence length="496" mass="54035">MAVNLHHVLAKFGIQAPELMVSDLVLSSRDVDLHKVFVAVPGHNVDGRDFIPQAVSLGARVIIAHTDERVRHGETDMREHSLIVHFYKLVEQLSLLACEFYDYPANHLDIVAVTGTNGKTTTAQLSAQLSQLCGQTAGTIGTVGAGLLGQLSDVINTTPDAVSMQRLLADMRAAGAGMISLEASSHALVQHRITALKTDVAIFTNLTRDHLDYHGTMAEYAAAKRMLLRQPGLKYAVLNQQDPQSARWLAECPESVEPVWFGLEECLFPGQRFCVAKQVTFHSGGSQIQLHSSWGDASFNSPLIGHFNVLNLLAAITAQLCLGKPFTQLMQVAERVQAVAGRMELFSAPGKASVIVDYAHTPDALEQALTAARRHCSGKLWCVFGCGGDRDKGKRPQMGEIAERFADGVMLTNDNSRSEDPQTIVQDILAGCQQPEAVRVELDRATAIQQCLLACNEQDVILVAGKGHEDYQIIGNTRLNYNEREIIAGLLVRETA</sequence>
<keyword evidence="2 7" id="KW-0132">Cell division</keyword>
<proteinExistence type="inferred from homology"/>
<comment type="pathway">
    <text evidence="7 8">Cell wall biogenesis; peptidoglycan biosynthesis.</text>
</comment>
<dbReference type="Pfam" id="PF02875">
    <property type="entry name" value="Mur_ligase_C"/>
    <property type="match status" value="1"/>
</dbReference>
<dbReference type="GO" id="GO:0008765">
    <property type="term" value="F:UDP-N-acetylmuramoylalanyl-D-glutamate-2,6-diaminopimelate ligase activity"/>
    <property type="evidence" value="ECO:0007669"/>
    <property type="project" value="UniProtKB-EC"/>
</dbReference>
<dbReference type="InterPro" id="IPR005761">
    <property type="entry name" value="UDP-N-AcMur-Glu-dNH2Pim_ligase"/>
</dbReference>
<dbReference type="SUPFAM" id="SSF53244">
    <property type="entry name" value="MurD-like peptide ligases, peptide-binding domain"/>
    <property type="match status" value="1"/>
</dbReference>
<dbReference type="Pfam" id="PF08245">
    <property type="entry name" value="Mur_ligase_M"/>
    <property type="match status" value="1"/>
</dbReference>
<feature type="binding site" evidence="7">
    <location>
        <position position="190"/>
    </location>
    <ligand>
        <name>UDP-N-acetyl-alpha-D-muramoyl-L-alanyl-D-glutamate</name>
        <dbReference type="ChEBI" id="CHEBI:83900"/>
    </ligand>
</feature>
<feature type="domain" description="Mur ligase central" evidence="11">
    <location>
        <begin position="113"/>
        <end position="318"/>
    </location>
</feature>
<dbReference type="PANTHER" id="PTHR23135:SF4">
    <property type="entry name" value="UDP-N-ACETYLMURAMOYL-L-ALANYL-D-GLUTAMATE--2,6-DIAMINOPIMELATE LIGASE MURE HOMOLOG, CHLOROPLASTIC"/>
    <property type="match status" value="1"/>
</dbReference>
<keyword evidence="4 7" id="KW-0573">Peptidoglycan synthesis</keyword>
<dbReference type="Proteomes" id="UP001596364">
    <property type="component" value="Unassembled WGS sequence"/>
</dbReference>
<feature type="binding site" evidence="7">
    <location>
        <begin position="157"/>
        <end position="158"/>
    </location>
    <ligand>
        <name>UDP-N-acetyl-alpha-D-muramoyl-L-alanyl-D-glutamate</name>
        <dbReference type="ChEBI" id="CHEBI:83900"/>
    </ligand>
</feature>
<dbReference type="HAMAP" id="MF_00208">
    <property type="entry name" value="MurE"/>
    <property type="match status" value="1"/>
</dbReference>
<evidence type="ECO:0000313" key="13">
    <source>
        <dbReference type="Proteomes" id="UP001596364"/>
    </source>
</evidence>
<evidence type="ECO:0000259" key="10">
    <source>
        <dbReference type="Pfam" id="PF02875"/>
    </source>
</evidence>
<dbReference type="EMBL" id="JBHSUS010000001">
    <property type="protein sequence ID" value="MFC6438960.1"/>
    <property type="molecule type" value="Genomic_DNA"/>
</dbReference>
<keyword evidence="7 12" id="KW-0436">Ligase</keyword>
<dbReference type="NCBIfam" id="TIGR01085">
    <property type="entry name" value="murE"/>
    <property type="match status" value="1"/>
</dbReference>
<feature type="domain" description="Mur ligase N-terminal catalytic" evidence="9">
    <location>
        <begin position="27"/>
        <end position="101"/>
    </location>
</feature>
<feature type="binding site" evidence="7">
    <location>
        <position position="156"/>
    </location>
    <ligand>
        <name>UDP-N-acetyl-alpha-D-muramoyl-L-alanyl-D-glutamate</name>
        <dbReference type="ChEBI" id="CHEBI:83900"/>
    </ligand>
</feature>
<feature type="binding site" evidence="7">
    <location>
        <position position="26"/>
    </location>
    <ligand>
        <name>UDP-N-acetyl-alpha-D-muramoyl-L-alanyl-D-glutamate</name>
        <dbReference type="ChEBI" id="CHEBI:83900"/>
    </ligand>
</feature>
<evidence type="ECO:0000256" key="4">
    <source>
        <dbReference type="ARBA" id="ARBA00022984"/>
    </source>
</evidence>
<dbReference type="Gene3D" id="3.40.1190.10">
    <property type="entry name" value="Mur-like, catalytic domain"/>
    <property type="match status" value="1"/>
</dbReference>
<feature type="modified residue" description="N6-carboxylysine" evidence="7">
    <location>
        <position position="224"/>
    </location>
</feature>
<keyword evidence="7" id="KW-0460">Magnesium</keyword>
<dbReference type="Pfam" id="PF01225">
    <property type="entry name" value="Mur_ligase"/>
    <property type="match status" value="1"/>
</dbReference>
<evidence type="ECO:0000259" key="9">
    <source>
        <dbReference type="Pfam" id="PF01225"/>
    </source>
</evidence>
<dbReference type="InterPro" id="IPR000713">
    <property type="entry name" value="Mur_ligase_N"/>
</dbReference>
<keyword evidence="5 7" id="KW-0131">Cell cycle</keyword>
<feature type="binding site" evidence="7">
    <location>
        <position position="184"/>
    </location>
    <ligand>
        <name>UDP-N-acetyl-alpha-D-muramoyl-L-alanyl-D-glutamate</name>
        <dbReference type="ChEBI" id="CHEBI:83900"/>
    </ligand>
</feature>
<comment type="subcellular location">
    <subcellularLocation>
        <location evidence="7 8">Cytoplasm</location>
    </subcellularLocation>
</comment>
<evidence type="ECO:0000256" key="2">
    <source>
        <dbReference type="ARBA" id="ARBA00022618"/>
    </source>
</evidence>
<gene>
    <name evidence="7 12" type="primary">murE</name>
    <name evidence="12" type="ORF">ACFP85_02185</name>
</gene>
<dbReference type="NCBIfam" id="NF001123">
    <property type="entry name" value="PRK00139.1-1"/>
    <property type="match status" value="1"/>
</dbReference>
<dbReference type="InterPro" id="IPR013221">
    <property type="entry name" value="Mur_ligase_cen"/>
</dbReference>
<comment type="function">
    <text evidence="7">Catalyzes the addition of an amino acid to the nucleotide precursor UDP-N-acetylmuramoyl-L-alanyl-D-glutamate (UMAG) in the biosynthesis of bacterial cell-wall peptidoglycan.</text>
</comment>
<reference evidence="13" key="1">
    <citation type="journal article" date="2019" name="Int. J. Syst. Evol. Microbiol.">
        <title>The Global Catalogue of Microorganisms (GCM) 10K type strain sequencing project: providing services to taxonomists for standard genome sequencing and annotation.</title>
        <authorList>
            <consortium name="The Broad Institute Genomics Platform"/>
            <consortium name="The Broad Institute Genome Sequencing Center for Infectious Disease"/>
            <person name="Wu L."/>
            <person name="Ma J."/>
        </authorList>
    </citation>
    <scope>NUCLEOTIDE SEQUENCE [LARGE SCALE GENOMIC DNA]</scope>
    <source>
        <strain evidence="13">CGMCC 1.16031</strain>
    </source>
</reference>
<keyword evidence="6 7" id="KW-0961">Cell wall biogenesis/degradation</keyword>
<accession>A0ABW1XG21</accession>
<dbReference type="SUPFAM" id="SSF63418">
    <property type="entry name" value="MurE/MurF N-terminal domain"/>
    <property type="match status" value="1"/>
</dbReference>
<evidence type="ECO:0000313" key="12">
    <source>
        <dbReference type="EMBL" id="MFC6438960.1"/>
    </source>
</evidence>
<keyword evidence="13" id="KW-1185">Reference proteome</keyword>
<protein>
    <recommendedName>
        <fullName evidence="7">UDP-N-acetylmuramyl-tripeptide synthetase</fullName>
        <ecNumber evidence="7">6.3.2.-</ecNumber>
    </recommendedName>
    <alternativeName>
        <fullName evidence="7">UDP-MurNAc-tripeptide synthetase</fullName>
    </alternativeName>
</protein>
<keyword evidence="3 7" id="KW-0133">Cell shape</keyword>
<dbReference type="Gene3D" id="3.40.1390.10">
    <property type="entry name" value="MurE/MurF, N-terminal domain"/>
    <property type="match status" value="1"/>
</dbReference>
<dbReference type="RefSeq" id="WP_131259067.1">
    <property type="nucleotide sequence ID" value="NZ_JBHSUS010000001.1"/>
</dbReference>
<dbReference type="Gene3D" id="3.90.190.20">
    <property type="entry name" value="Mur ligase, C-terminal domain"/>
    <property type="match status" value="1"/>
</dbReference>
<feature type="binding site" evidence="7">
    <location>
        <position position="28"/>
    </location>
    <ligand>
        <name>UDP-N-acetyl-alpha-D-muramoyl-L-alanyl-D-glutamate</name>
        <dbReference type="ChEBI" id="CHEBI:83900"/>
    </ligand>
</feature>
<dbReference type="InterPro" id="IPR036615">
    <property type="entry name" value="Mur_ligase_C_dom_sf"/>
</dbReference>
<evidence type="ECO:0000256" key="6">
    <source>
        <dbReference type="ARBA" id="ARBA00023316"/>
    </source>
</evidence>
<comment type="cofactor">
    <cofactor evidence="7">
        <name>Mg(2+)</name>
        <dbReference type="ChEBI" id="CHEBI:18420"/>
    </cofactor>
</comment>
<feature type="domain" description="Mur ligase C-terminal" evidence="10">
    <location>
        <begin position="341"/>
        <end position="467"/>
    </location>
</feature>
<name>A0ABW1XG21_9ALTE</name>
<evidence type="ECO:0000256" key="5">
    <source>
        <dbReference type="ARBA" id="ARBA00023306"/>
    </source>
</evidence>
<dbReference type="InterPro" id="IPR036565">
    <property type="entry name" value="Mur-like_cat_sf"/>
</dbReference>
<evidence type="ECO:0000256" key="7">
    <source>
        <dbReference type="HAMAP-Rule" id="MF_00208"/>
    </source>
</evidence>
<dbReference type="InterPro" id="IPR004101">
    <property type="entry name" value="Mur_ligase_C"/>
</dbReference>
<comment type="caution">
    <text evidence="7">Lacks conserved residue(s) required for the propagation of feature annotation.</text>
</comment>